<dbReference type="Pfam" id="PF13531">
    <property type="entry name" value="SBP_bac_11"/>
    <property type="match status" value="1"/>
</dbReference>
<dbReference type="PANTHER" id="PTHR30632">
    <property type="entry name" value="MOLYBDATE-BINDING PERIPLASMIC PROTEIN"/>
    <property type="match status" value="1"/>
</dbReference>
<evidence type="ECO:0000256" key="2">
    <source>
        <dbReference type="ARBA" id="ARBA00022723"/>
    </source>
</evidence>
<keyword evidence="5" id="KW-1185">Reference proteome</keyword>
<dbReference type="EMBL" id="JWIO01000017">
    <property type="protein sequence ID" value="KLL11293.1"/>
    <property type="molecule type" value="Genomic_DNA"/>
</dbReference>
<gene>
    <name evidence="4" type="ORF">FrCorBMG51_12340</name>
</gene>
<evidence type="ECO:0000313" key="4">
    <source>
        <dbReference type="EMBL" id="KLL11293.1"/>
    </source>
</evidence>
<dbReference type="NCBIfam" id="TIGR01256">
    <property type="entry name" value="modA"/>
    <property type="match status" value="1"/>
</dbReference>
<dbReference type="PIRSF" id="PIRSF004846">
    <property type="entry name" value="ModA"/>
    <property type="match status" value="1"/>
</dbReference>
<proteinExistence type="inferred from homology"/>
<sequence length="259" mass="25789">MCALLCALLVGCGSDTDNTGPTTPSGTATTTPSVTGTVTVFAAASLTESFTELGKQFEAAHPGVTVKFNFAASSALATQINQGAPADVFASASTTNMTTVVDAGNAAGPKTFAQNKMAIVTPPDNPANIASVADLARPGVKVALCQVQVPCGAVAAKVFSNAAVTVTPKTYGADVKGVLTTVELGEVDAGVVYVTDAQAAAAKVKSIEIPKEQNASTTYPIAVLAKAPNAGGGRAFTEFVLSSTGQEVLAKAGFASPSS</sequence>
<dbReference type="InterPro" id="IPR050682">
    <property type="entry name" value="ModA/WtpA"/>
</dbReference>
<keyword evidence="2" id="KW-0479">Metal-binding</keyword>
<dbReference type="Gene3D" id="3.40.190.10">
    <property type="entry name" value="Periplasmic binding protein-like II"/>
    <property type="match status" value="2"/>
</dbReference>
<protein>
    <submittedName>
        <fullName evidence="4">Molybdate-binding protein</fullName>
    </submittedName>
</protein>
<dbReference type="InterPro" id="IPR005950">
    <property type="entry name" value="ModA"/>
</dbReference>
<comment type="caution">
    <text evidence="4">The sequence shown here is derived from an EMBL/GenBank/DDBJ whole genome shotgun (WGS) entry which is preliminary data.</text>
</comment>
<keyword evidence="3" id="KW-0732">Signal</keyword>
<evidence type="ECO:0000313" key="5">
    <source>
        <dbReference type="Proteomes" id="UP000035425"/>
    </source>
</evidence>
<dbReference type="PANTHER" id="PTHR30632:SF0">
    <property type="entry name" value="SULFATE-BINDING PROTEIN"/>
    <property type="match status" value="1"/>
</dbReference>
<dbReference type="Proteomes" id="UP000035425">
    <property type="component" value="Unassembled WGS sequence"/>
</dbReference>
<accession>A0ABR5F3N8</accession>
<dbReference type="SUPFAM" id="SSF53850">
    <property type="entry name" value="Periplasmic binding protein-like II"/>
    <property type="match status" value="1"/>
</dbReference>
<dbReference type="CDD" id="cd13538">
    <property type="entry name" value="PBP2_ModA_like_1"/>
    <property type="match status" value="1"/>
</dbReference>
<name>A0ABR5F3N8_9ACTN</name>
<evidence type="ECO:0000256" key="1">
    <source>
        <dbReference type="ARBA" id="ARBA00009175"/>
    </source>
</evidence>
<evidence type="ECO:0000256" key="3">
    <source>
        <dbReference type="ARBA" id="ARBA00022729"/>
    </source>
</evidence>
<comment type="similarity">
    <text evidence="1">Belongs to the bacterial solute-binding protein ModA family.</text>
</comment>
<reference evidence="4 5" key="1">
    <citation type="submission" date="2014-12" db="EMBL/GenBank/DDBJ databases">
        <title>Frankia sp. BMG5.1 draft genome.</title>
        <authorList>
            <person name="Gtari M."/>
            <person name="Ghodhbane-Gtari F."/>
            <person name="Nouioui I."/>
            <person name="Ktari A."/>
            <person name="Hezbri K."/>
            <person name="Mimouni W."/>
            <person name="Sbissi I."/>
            <person name="Ayari A."/>
            <person name="Yamanaka T."/>
            <person name="Normand P."/>
            <person name="Tisa L.S."/>
            <person name="Boudabous A."/>
        </authorList>
    </citation>
    <scope>NUCLEOTIDE SEQUENCE [LARGE SCALE GENOMIC DNA]</scope>
    <source>
        <strain evidence="4 5">BMG5.1</strain>
    </source>
</reference>
<organism evidence="4 5">
    <name type="scientific">Protofrankia coriariae</name>
    <dbReference type="NCBI Taxonomy" id="1562887"/>
    <lineage>
        <taxon>Bacteria</taxon>
        <taxon>Bacillati</taxon>
        <taxon>Actinomycetota</taxon>
        <taxon>Actinomycetes</taxon>
        <taxon>Frankiales</taxon>
        <taxon>Frankiaceae</taxon>
        <taxon>Protofrankia</taxon>
    </lineage>
</organism>